<keyword evidence="2" id="KW-1185">Reference proteome</keyword>
<dbReference type="InParanoid" id="A0A212F4Q5"/>
<sequence length="83" mass="9728">MTFKFWRDPVSVVTCHKDCHKDCQRLPQSDRLRYNIRQQLFRLAALIPSSGGHVGRPAETLIAVECRFTEWTKLVPNLKIKYL</sequence>
<dbReference type="AlphaFoldDB" id="A0A212F4Q5"/>
<name>A0A212F4Q5_DANPL</name>
<evidence type="ECO:0000313" key="1">
    <source>
        <dbReference type="EMBL" id="OWR48725.1"/>
    </source>
</evidence>
<reference evidence="1 2" key="1">
    <citation type="journal article" date="2011" name="Cell">
        <title>The monarch butterfly genome yields insights into long-distance migration.</title>
        <authorList>
            <person name="Zhan S."/>
            <person name="Merlin C."/>
            <person name="Boore J.L."/>
            <person name="Reppert S.M."/>
        </authorList>
    </citation>
    <scope>NUCLEOTIDE SEQUENCE [LARGE SCALE GENOMIC DNA]</scope>
    <source>
        <strain evidence="1">F-2</strain>
    </source>
</reference>
<dbReference type="KEGG" id="dpl:KGM_210926"/>
<protein>
    <submittedName>
        <fullName evidence="1">Uncharacterized protein</fullName>
    </submittedName>
</protein>
<dbReference type="EMBL" id="AGBW02010321">
    <property type="protein sequence ID" value="OWR48725.1"/>
    <property type="molecule type" value="Genomic_DNA"/>
</dbReference>
<evidence type="ECO:0000313" key="2">
    <source>
        <dbReference type="Proteomes" id="UP000007151"/>
    </source>
</evidence>
<dbReference type="Proteomes" id="UP000007151">
    <property type="component" value="Unassembled WGS sequence"/>
</dbReference>
<organism evidence="1 2">
    <name type="scientific">Danaus plexippus plexippus</name>
    <dbReference type="NCBI Taxonomy" id="278856"/>
    <lineage>
        <taxon>Eukaryota</taxon>
        <taxon>Metazoa</taxon>
        <taxon>Ecdysozoa</taxon>
        <taxon>Arthropoda</taxon>
        <taxon>Hexapoda</taxon>
        <taxon>Insecta</taxon>
        <taxon>Pterygota</taxon>
        <taxon>Neoptera</taxon>
        <taxon>Endopterygota</taxon>
        <taxon>Lepidoptera</taxon>
        <taxon>Glossata</taxon>
        <taxon>Ditrysia</taxon>
        <taxon>Papilionoidea</taxon>
        <taxon>Nymphalidae</taxon>
        <taxon>Danainae</taxon>
        <taxon>Danaini</taxon>
        <taxon>Danaina</taxon>
        <taxon>Danaus</taxon>
        <taxon>Danaus</taxon>
    </lineage>
</organism>
<proteinExistence type="predicted"/>
<accession>A0A212F4Q5</accession>
<gene>
    <name evidence="1" type="ORF">KGM_210926</name>
</gene>
<comment type="caution">
    <text evidence="1">The sequence shown here is derived from an EMBL/GenBank/DDBJ whole genome shotgun (WGS) entry which is preliminary data.</text>
</comment>